<dbReference type="eggNOG" id="KOG0157">
    <property type="taxonomic scope" value="Eukaryota"/>
</dbReference>
<dbReference type="SUPFAM" id="SSF48484">
    <property type="entry name" value="Lipoxigenase"/>
    <property type="match status" value="1"/>
</dbReference>
<dbReference type="OrthoDB" id="9978233at2759"/>
<feature type="domain" description="Lipoxygenase" evidence="4">
    <location>
        <begin position="692"/>
        <end position="883"/>
    </location>
</feature>
<keyword evidence="3" id="KW-0560">Oxidoreductase</keyword>
<keyword evidence="1" id="KW-0479">Metal-binding</keyword>
<evidence type="ECO:0000313" key="6">
    <source>
        <dbReference type="Proteomes" id="UP000030762"/>
    </source>
</evidence>
<dbReference type="GO" id="GO:0016705">
    <property type="term" value="F:oxidoreductase activity, acting on paired donors, with incorporation or reduction of molecular oxygen"/>
    <property type="evidence" value="ECO:0007669"/>
    <property type="project" value="InterPro"/>
</dbReference>
<dbReference type="OMA" id="RSIAINY"/>
<evidence type="ECO:0000313" key="5">
    <source>
        <dbReference type="EMBL" id="EQC28001.1"/>
    </source>
</evidence>
<dbReference type="PANTHER" id="PTHR11771">
    <property type="entry name" value="LIPOXYGENASE"/>
    <property type="match status" value="1"/>
</dbReference>
<dbReference type="GO" id="GO:0005506">
    <property type="term" value="F:iron ion binding"/>
    <property type="evidence" value="ECO:0007669"/>
    <property type="project" value="InterPro"/>
</dbReference>
<dbReference type="GeneID" id="19955000"/>
<evidence type="ECO:0000259" key="4">
    <source>
        <dbReference type="PROSITE" id="PS51393"/>
    </source>
</evidence>
<dbReference type="GO" id="GO:0004497">
    <property type="term" value="F:monooxygenase activity"/>
    <property type="evidence" value="ECO:0007669"/>
    <property type="project" value="InterPro"/>
</dbReference>
<dbReference type="Pfam" id="PF00067">
    <property type="entry name" value="p450"/>
    <property type="match status" value="1"/>
</dbReference>
<dbReference type="InterPro" id="IPR036226">
    <property type="entry name" value="LipOase_C_sf"/>
</dbReference>
<dbReference type="GO" id="GO:0020037">
    <property type="term" value="F:heme binding"/>
    <property type="evidence" value="ECO:0007669"/>
    <property type="project" value="InterPro"/>
</dbReference>
<dbReference type="GO" id="GO:0016702">
    <property type="term" value="F:oxidoreductase activity, acting on single donors with incorporation of molecular oxygen, incorporation of two atoms of oxygen"/>
    <property type="evidence" value="ECO:0007669"/>
    <property type="project" value="InterPro"/>
</dbReference>
<dbReference type="InterPro" id="IPR001128">
    <property type="entry name" value="Cyt_P450"/>
</dbReference>
<dbReference type="GO" id="GO:0034440">
    <property type="term" value="P:lipid oxidation"/>
    <property type="evidence" value="ECO:0007669"/>
    <property type="project" value="InterPro"/>
</dbReference>
<dbReference type="InterPro" id="IPR000907">
    <property type="entry name" value="LipOase"/>
</dbReference>
<dbReference type="CDD" id="cd00302">
    <property type="entry name" value="cytochrome_P450"/>
    <property type="match status" value="1"/>
</dbReference>
<evidence type="ECO:0000256" key="1">
    <source>
        <dbReference type="ARBA" id="ARBA00022723"/>
    </source>
</evidence>
<proteinExistence type="predicted"/>
<accession>T0Q0H2</accession>
<dbReference type="Proteomes" id="UP000030762">
    <property type="component" value="Unassembled WGS sequence"/>
</dbReference>
<sequence>MGNQPSTEAGVAPLPDSKRANSIFSLLAFAKDPKAAMAESRDTLGNLFLIESAVVSEKIAGFCGPEMLSQYDAHVAAGHIVRENALPAGIVELLGPILATLDGDVHDSRKEAIMGAFSKEMLASYAPIVFEIVQKEHAAWAAHGGEISLALSCKKTVFKVFLAILYGITNLTPAEYDAKFDPFRDLLDSFIRAIPKSSKGADAEGLVCKQRLLDELVAPALAASQARVEAKAPVPCFLDYMLGQTELTPDVVHLEAFHALFAGLGGTQCLVVNTITALAQYPTVAEKVHASRAKFVIKYHDDRWRHFDNLGYCNRFLLEVKRFYSAGPAQLFGRTTQELTFTTPDGEFAIPKGVLAVAGLDATNRHPDVWTDPSVFNPDRFDNGFSEASDLYKLCPHAIGKTTGGRKCAGRDLATLVLQASLVSLFDFKWTLVPNQDLSLEEGKSTPMPKGLLMASSFTHRHSESETECDVADWHLLNLPEAKALVGIAGTVSDDEDDARLDLWTRLMIKLIAKKQARWNKPVANEVLTVPQFQKELPKMTLIQTNIQVATEDEDWPNQPWLEIQQSNFLRDYAPFVDNFEHTWLPGEDMERYVMSKVGSMWPRVNVHWNDRYSDRALELLAFNGFGQHLLTKLPEAHDDGSYYGICLNFLKGLEVRPGYAKYGADAFFSAEGKVTKIVRGDVTVRPGDDNWAYAKLCFRGSLQTKITAVDHLLGVHATVANIMVIANREQLPPTHPLRRLIKPFTFRSIAINYGAGRALFWPKGMLQRAYALTDKGMKQTWDIGLANFKYETFPEHIARQNIDTTTLPFHEDGMDYWHICRSFVSNYVDLYYKSEDALQNDTDVHAFWTFLSTKLPVPMRTLTLENLKDFVAHFIFLVSSMHNHLGTIAEYVSDPAFCPSAWVEGELAGRPSTGVRLALIMTATGFAQPAITEDFSHIMLDDAAKAVCQAFTAAVTAQIAVVDARNATRVQPFQSFNPKTMEMAVSI</sequence>
<keyword evidence="2" id="KW-0223">Dioxygenase</keyword>
<dbReference type="Gene3D" id="1.10.630.10">
    <property type="entry name" value="Cytochrome P450"/>
    <property type="match status" value="1"/>
</dbReference>
<dbReference type="PROSITE" id="PS51393">
    <property type="entry name" value="LIPOXYGENASE_3"/>
    <property type="match status" value="1"/>
</dbReference>
<organism evidence="5 6">
    <name type="scientific">Saprolegnia diclina (strain VS20)</name>
    <dbReference type="NCBI Taxonomy" id="1156394"/>
    <lineage>
        <taxon>Eukaryota</taxon>
        <taxon>Sar</taxon>
        <taxon>Stramenopiles</taxon>
        <taxon>Oomycota</taxon>
        <taxon>Saprolegniomycetes</taxon>
        <taxon>Saprolegniales</taxon>
        <taxon>Saprolegniaceae</taxon>
        <taxon>Saprolegnia</taxon>
    </lineage>
</organism>
<name>T0Q0H2_SAPDV</name>
<dbReference type="SUPFAM" id="SSF48264">
    <property type="entry name" value="Cytochrome P450"/>
    <property type="match status" value="1"/>
</dbReference>
<dbReference type="EMBL" id="JH767200">
    <property type="protein sequence ID" value="EQC28001.1"/>
    <property type="molecule type" value="Genomic_DNA"/>
</dbReference>
<gene>
    <name evidence="5" type="ORF">SDRG_14273</name>
</gene>
<reference evidence="5 6" key="1">
    <citation type="submission" date="2012-04" db="EMBL/GenBank/DDBJ databases">
        <title>The Genome Sequence of Saprolegnia declina VS20.</title>
        <authorList>
            <consortium name="The Broad Institute Genome Sequencing Platform"/>
            <person name="Russ C."/>
            <person name="Nusbaum C."/>
            <person name="Tyler B."/>
            <person name="van West P."/>
            <person name="Dieguez-Uribeondo J."/>
            <person name="de Bruijn I."/>
            <person name="Tripathy S."/>
            <person name="Jiang R."/>
            <person name="Young S.K."/>
            <person name="Zeng Q."/>
            <person name="Gargeya S."/>
            <person name="Fitzgerald M."/>
            <person name="Haas B."/>
            <person name="Abouelleil A."/>
            <person name="Alvarado L."/>
            <person name="Arachchi H.M."/>
            <person name="Berlin A."/>
            <person name="Chapman S.B."/>
            <person name="Goldberg J."/>
            <person name="Griggs A."/>
            <person name="Gujja S."/>
            <person name="Hansen M."/>
            <person name="Howarth C."/>
            <person name="Imamovic A."/>
            <person name="Larimer J."/>
            <person name="McCowen C."/>
            <person name="Montmayeur A."/>
            <person name="Murphy C."/>
            <person name="Neiman D."/>
            <person name="Pearson M."/>
            <person name="Priest M."/>
            <person name="Roberts A."/>
            <person name="Saif S."/>
            <person name="Shea T."/>
            <person name="Sisk P."/>
            <person name="Sykes S."/>
            <person name="Wortman J."/>
            <person name="Nusbaum C."/>
            <person name="Birren B."/>
        </authorList>
    </citation>
    <scope>NUCLEOTIDE SEQUENCE [LARGE SCALE GENOMIC DNA]</scope>
    <source>
        <strain evidence="5 6">VS20</strain>
    </source>
</reference>
<dbReference type="InterPro" id="IPR013819">
    <property type="entry name" value="LipOase_C"/>
</dbReference>
<dbReference type="VEuPathDB" id="FungiDB:SDRG_14273"/>
<dbReference type="AlphaFoldDB" id="T0Q0H2"/>
<dbReference type="Gene3D" id="1.20.245.10">
    <property type="entry name" value="Lipoxygenase-1, Domain 5"/>
    <property type="match status" value="1"/>
</dbReference>
<keyword evidence="6" id="KW-1185">Reference proteome</keyword>
<dbReference type="Pfam" id="PF00305">
    <property type="entry name" value="Lipoxygenase"/>
    <property type="match status" value="1"/>
</dbReference>
<evidence type="ECO:0000256" key="3">
    <source>
        <dbReference type="ARBA" id="ARBA00023002"/>
    </source>
</evidence>
<dbReference type="RefSeq" id="XP_008618614.1">
    <property type="nucleotide sequence ID" value="XM_008620392.1"/>
</dbReference>
<protein>
    <recommendedName>
        <fullName evidence="4">Lipoxygenase domain-containing protein</fullName>
    </recommendedName>
</protein>
<dbReference type="InterPro" id="IPR036396">
    <property type="entry name" value="Cyt_P450_sf"/>
</dbReference>
<dbReference type="InParanoid" id="T0Q0H2"/>
<evidence type="ECO:0000256" key="2">
    <source>
        <dbReference type="ARBA" id="ARBA00022964"/>
    </source>
</evidence>